<sequence>KIAIIPYFVAVTSGCTPRPLPSPPLPGLLQTLATRKSLWVCFCVRIVFVGAYLNGIYKRFAVYKINVQDIQMLITEFAANMIKCNLANTLAVPLLLLALSCSTTIGRLNKRSGYIYKQPAGPPHAPHGFYESSNTLHPHELPSGPSGPSHEPPSGPYYEYKPSLQSVHSHGGGGGGGKSGYSIGSGLRSIAQGSANQAYTAVANQHAAAKHAAFIAKNTLAQAASQAAATAQAALAGKKVILQELEQQAAESQRSLSRELEQLKSAKIAAQLAQQTAQSANHHVSVLIAAVNNAKSLAEQAEQASSEVANQLASQSSMVGQAKSRVEQVEEQLKQARIDYEATKEATLKAASSAAEAQVNASKAGAHATIGLHESTNHNPPSAEGDDSSYDIETTAHGQEIQYETHDDHRKK</sequence>
<name>A0A0A1XG96_ZEUCU</name>
<evidence type="ECO:0000256" key="1">
    <source>
        <dbReference type="SAM" id="Coils"/>
    </source>
</evidence>
<dbReference type="InterPro" id="IPR007999">
    <property type="entry name" value="DUF745"/>
</dbReference>
<organism evidence="3">
    <name type="scientific">Zeugodacus cucurbitae</name>
    <name type="common">Melon fruit fly</name>
    <name type="synonym">Bactrocera cucurbitae</name>
    <dbReference type="NCBI Taxonomy" id="28588"/>
    <lineage>
        <taxon>Eukaryota</taxon>
        <taxon>Metazoa</taxon>
        <taxon>Ecdysozoa</taxon>
        <taxon>Arthropoda</taxon>
        <taxon>Hexapoda</taxon>
        <taxon>Insecta</taxon>
        <taxon>Pterygota</taxon>
        <taxon>Neoptera</taxon>
        <taxon>Endopterygota</taxon>
        <taxon>Diptera</taxon>
        <taxon>Brachycera</taxon>
        <taxon>Muscomorpha</taxon>
        <taxon>Tephritoidea</taxon>
        <taxon>Tephritidae</taxon>
        <taxon>Zeugodacus</taxon>
        <taxon>Zeugodacus</taxon>
    </lineage>
</organism>
<keyword evidence="1" id="KW-0175">Coiled coil</keyword>
<dbReference type="EMBL" id="GBXI01004300">
    <property type="protein sequence ID" value="JAD09992.1"/>
    <property type="molecule type" value="Transcribed_RNA"/>
</dbReference>
<protein>
    <submittedName>
        <fullName evidence="3">Chromosome condensation protein dpy-27</fullName>
    </submittedName>
</protein>
<dbReference type="PANTHER" id="PTHR37161">
    <property type="entry name" value="HDC10475"/>
    <property type="match status" value="1"/>
</dbReference>
<evidence type="ECO:0000256" key="2">
    <source>
        <dbReference type="SAM" id="MobiDB-lite"/>
    </source>
</evidence>
<reference evidence="3" key="2">
    <citation type="journal article" date="2015" name="Gigascience">
        <title>Reconstructing a comprehensive transcriptome assembly of a white-pupal translocated strain of the pest fruit fly Bactrocera cucurbitae.</title>
        <authorList>
            <person name="Sim S.B."/>
            <person name="Calla B."/>
            <person name="Hall B."/>
            <person name="DeRego T."/>
            <person name="Geib S.M."/>
        </authorList>
    </citation>
    <scope>NUCLEOTIDE SEQUENCE</scope>
</reference>
<accession>A0A0A1XG96</accession>
<dbReference type="PANTHER" id="PTHR37161:SF3">
    <property type="entry name" value="HDC10475"/>
    <property type="match status" value="1"/>
</dbReference>
<feature type="compositionally biased region" description="Gly residues" evidence="2">
    <location>
        <begin position="170"/>
        <end position="179"/>
    </location>
</feature>
<feature type="compositionally biased region" description="Basic and acidic residues" evidence="2">
    <location>
        <begin position="403"/>
        <end position="412"/>
    </location>
</feature>
<gene>
    <name evidence="3" type="primary">dpy-27</name>
    <name evidence="3" type="ORF">g.2670</name>
</gene>
<reference evidence="3" key="1">
    <citation type="submission" date="2014-11" db="EMBL/GenBank/DDBJ databases">
        <authorList>
            <person name="Geib S."/>
        </authorList>
    </citation>
    <scope>NUCLEOTIDE SEQUENCE</scope>
</reference>
<evidence type="ECO:0000313" key="3">
    <source>
        <dbReference type="EMBL" id="JAD09992.1"/>
    </source>
</evidence>
<feature type="non-terminal residue" evidence="3">
    <location>
        <position position="1"/>
    </location>
</feature>
<feature type="region of interest" description="Disordered" evidence="2">
    <location>
        <begin position="365"/>
        <end position="412"/>
    </location>
</feature>
<proteinExistence type="predicted"/>
<dbReference type="Pfam" id="PF05335">
    <property type="entry name" value="DUF745"/>
    <property type="match status" value="1"/>
</dbReference>
<feature type="region of interest" description="Disordered" evidence="2">
    <location>
        <begin position="127"/>
        <end position="179"/>
    </location>
</feature>
<feature type="coiled-coil region" evidence="1">
    <location>
        <begin position="228"/>
        <end position="346"/>
    </location>
</feature>
<dbReference type="AlphaFoldDB" id="A0A0A1XG96"/>